<feature type="signal peptide" evidence="5">
    <location>
        <begin position="1"/>
        <end position="19"/>
    </location>
</feature>
<dbReference type="OMA" id="CTLDCRY"/>
<feature type="domain" description="TIL" evidence="6">
    <location>
        <begin position="84"/>
        <end position="138"/>
    </location>
</feature>
<reference evidence="7 8" key="2">
    <citation type="journal article" date="2010" name="Nucleic Acids Res.">
        <title>BeetleBase in 2010: revisions to provide comprehensive genomic information for Tribolium castaneum.</title>
        <authorList>
            <person name="Kim H.S."/>
            <person name="Murphy T."/>
            <person name="Xia J."/>
            <person name="Caragea D."/>
            <person name="Park Y."/>
            <person name="Beeman R.W."/>
            <person name="Lorenzen M.D."/>
            <person name="Butcher S."/>
            <person name="Manak J.R."/>
            <person name="Brown S.J."/>
        </authorList>
    </citation>
    <scope>GENOME REANNOTATION</scope>
    <source>
        <strain evidence="7 8">Georgia GA2</strain>
    </source>
</reference>
<feature type="chain" id="PRO_5003028802" description="TIL domain-containing protein" evidence="5">
    <location>
        <begin position="20"/>
        <end position="199"/>
    </location>
</feature>
<evidence type="ECO:0000313" key="7">
    <source>
        <dbReference type="EMBL" id="EFA02281.1"/>
    </source>
</evidence>
<feature type="domain" description="TIL" evidence="6">
    <location>
        <begin position="25"/>
        <end position="76"/>
    </location>
</feature>
<accession>D2A397</accession>
<dbReference type="EMBL" id="KQ971338">
    <property type="protein sequence ID" value="EFA02281.1"/>
    <property type="molecule type" value="Genomic_DNA"/>
</dbReference>
<dbReference type="SUPFAM" id="SSF57567">
    <property type="entry name" value="Serine protease inhibitors"/>
    <property type="match status" value="3"/>
</dbReference>
<evidence type="ECO:0000256" key="2">
    <source>
        <dbReference type="ARBA" id="ARBA00022690"/>
    </source>
</evidence>
<dbReference type="PhylomeDB" id="D2A397"/>
<dbReference type="eggNOG" id="KOG1217">
    <property type="taxonomic scope" value="Eukaryota"/>
</dbReference>
<evidence type="ECO:0000256" key="1">
    <source>
        <dbReference type="ARBA" id="ARBA00007611"/>
    </source>
</evidence>
<sequence>MKLQLLAGIFFATVCYTTADQEKTCPENEEYKTCGTACPPTCQNKSPQICTDNCVIGCFCKKGYVREAPGGRCVPESCENVPVCGKNEVFSTCATACPKTCDDSEPKICPLVCLTGCVCKDNYVRESKGGKCVPEVACKKECGENEIYNECGSLCPGTCSQPVKVCEKKCVKGCFCKEGYILDDKTRKCVKRDECPKRS</sequence>
<keyword evidence="2" id="KW-0646">Protease inhibitor</keyword>
<evidence type="ECO:0000259" key="6">
    <source>
        <dbReference type="Pfam" id="PF01826"/>
    </source>
</evidence>
<name>D2A397_TRICA</name>
<comment type="similarity">
    <text evidence="1">Belongs to the serine protease inhibitor-like (TIL domain-containing) family.</text>
</comment>
<keyword evidence="5" id="KW-0732">Signal</keyword>
<evidence type="ECO:0000256" key="3">
    <source>
        <dbReference type="ARBA" id="ARBA00022900"/>
    </source>
</evidence>
<dbReference type="CDD" id="cd19941">
    <property type="entry name" value="TIL"/>
    <property type="match status" value="3"/>
</dbReference>
<dbReference type="InParanoid" id="D2A397"/>
<evidence type="ECO:0000256" key="5">
    <source>
        <dbReference type="SAM" id="SignalP"/>
    </source>
</evidence>
<reference evidence="7 8" key="1">
    <citation type="journal article" date="2008" name="Nature">
        <title>The genome of the model beetle and pest Tribolium castaneum.</title>
        <authorList>
            <consortium name="Tribolium Genome Sequencing Consortium"/>
            <person name="Richards S."/>
            <person name="Gibbs R.A."/>
            <person name="Weinstock G.M."/>
            <person name="Brown S.J."/>
            <person name="Denell R."/>
            <person name="Beeman R.W."/>
            <person name="Gibbs R."/>
            <person name="Beeman R.W."/>
            <person name="Brown S.J."/>
            <person name="Bucher G."/>
            <person name="Friedrich M."/>
            <person name="Grimmelikhuijzen C.J."/>
            <person name="Klingler M."/>
            <person name="Lorenzen M."/>
            <person name="Richards S."/>
            <person name="Roth S."/>
            <person name="Schroder R."/>
            <person name="Tautz D."/>
            <person name="Zdobnov E.M."/>
            <person name="Muzny D."/>
            <person name="Gibbs R.A."/>
            <person name="Weinstock G.M."/>
            <person name="Attaway T."/>
            <person name="Bell S."/>
            <person name="Buhay C.J."/>
            <person name="Chandrabose M.N."/>
            <person name="Chavez D."/>
            <person name="Clerk-Blankenburg K.P."/>
            <person name="Cree A."/>
            <person name="Dao M."/>
            <person name="Davis C."/>
            <person name="Chacko J."/>
            <person name="Dinh H."/>
            <person name="Dugan-Rocha S."/>
            <person name="Fowler G."/>
            <person name="Garner T.T."/>
            <person name="Garnes J."/>
            <person name="Gnirke A."/>
            <person name="Hawes A."/>
            <person name="Hernandez J."/>
            <person name="Hines S."/>
            <person name="Holder M."/>
            <person name="Hume J."/>
            <person name="Jhangiani S.N."/>
            <person name="Joshi V."/>
            <person name="Khan Z.M."/>
            <person name="Jackson L."/>
            <person name="Kovar C."/>
            <person name="Kowis A."/>
            <person name="Lee S."/>
            <person name="Lewis L.R."/>
            <person name="Margolis J."/>
            <person name="Morgan M."/>
            <person name="Nazareth L.V."/>
            <person name="Nguyen N."/>
            <person name="Okwuonu G."/>
            <person name="Parker D."/>
            <person name="Richards S."/>
            <person name="Ruiz S.J."/>
            <person name="Santibanez J."/>
            <person name="Savard J."/>
            <person name="Scherer S.E."/>
            <person name="Schneider B."/>
            <person name="Sodergren E."/>
            <person name="Tautz D."/>
            <person name="Vattahil S."/>
            <person name="Villasana D."/>
            <person name="White C.S."/>
            <person name="Wright R."/>
            <person name="Park Y."/>
            <person name="Beeman R.W."/>
            <person name="Lord J."/>
            <person name="Oppert B."/>
            <person name="Lorenzen M."/>
            <person name="Brown S."/>
            <person name="Wang L."/>
            <person name="Savard J."/>
            <person name="Tautz D."/>
            <person name="Richards S."/>
            <person name="Weinstock G."/>
            <person name="Gibbs R.A."/>
            <person name="Liu Y."/>
            <person name="Worley K."/>
            <person name="Weinstock G."/>
            <person name="Elsik C.G."/>
            <person name="Reese J.T."/>
            <person name="Elhaik E."/>
            <person name="Landan G."/>
            <person name="Graur D."/>
            <person name="Arensburger P."/>
            <person name="Atkinson P."/>
            <person name="Beeman R.W."/>
            <person name="Beidler J."/>
            <person name="Brown S.J."/>
            <person name="Demuth J.P."/>
            <person name="Drury D.W."/>
            <person name="Du Y.Z."/>
            <person name="Fujiwara H."/>
            <person name="Lorenzen M."/>
            <person name="Maselli V."/>
            <person name="Osanai M."/>
            <person name="Park Y."/>
            <person name="Robertson H.M."/>
            <person name="Tu Z."/>
            <person name="Wang J.J."/>
            <person name="Wang S."/>
            <person name="Richards S."/>
            <person name="Song H."/>
            <person name="Zhang L."/>
            <person name="Sodergren E."/>
            <person name="Werner D."/>
            <person name="Stanke M."/>
            <person name="Morgenstern B."/>
            <person name="Solovyev V."/>
            <person name="Kosarev P."/>
            <person name="Brown G."/>
            <person name="Chen H.C."/>
            <person name="Ermolaeva O."/>
            <person name="Hlavina W."/>
            <person name="Kapustin Y."/>
            <person name="Kiryutin B."/>
            <person name="Kitts P."/>
            <person name="Maglott D."/>
            <person name="Pruitt K."/>
            <person name="Sapojnikov V."/>
            <person name="Souvorov A."/>
            <person name="Mackey A.J."/>
            <person name="Waterhouse R.M."/>
            <person name="Wyder S."/>
            <person name="Zdobnov E.M."/>
            <person name="Zdobnov E.M."/>
            <person name="Wyder S."/>
            <person name="Kriventseva E.V."/>
            <person name="Kadowaki T."/>
            <person name="Bork P."/>
            <person name="Aranda M."/>
            <person name="Bao R."/>
            <person name="Beermann A."/>
            <person name="Berns N."/>
            <person name="Bolognesi R."/>
            <person name="Bonneton F."/>
            <person name="Bopp D."/>
            <person name="Brown S.J."/>
            <person name="Bucher G."/>
            <person name="Butts T."/>
            <person name="Chaumot A."/>
            <person name="Denell R.E."/>
            <person name="Ferrier D.E."/>
            <person name="Friedrich M."/>
            <person name="Gordon C.M."/>
            <person name="Jindra M."/>
            <person name="Klingler M."/>
            <person name="Lan Q."/>
            <person name="Lattorff H.M."/>
            <person name="Laudet V."/>
            <person name="von Levetsow C."/>
            <person name="Liu Z."/>
            <person name="Lutz R."/>
            <person name="Lynch J.A."/>
            <person name="da Fonseca R.N."/>
            <person name="Posnien N."/>
            <person name="Reuter R."/>
            <person name="Roth S."/>
            <person name="Savard J."/>
            <person name="Schinko J.B."/>
            <person name="Schmitt C."/>
            <person name="Schoppmeier M."/>
            <person name="Schroder R."/>
            <person name="Shippy T.D."/>
            <person name="Simonnet F."/>
            <person name="Marques-Souza H."/>
            <person name="Tautz D."/>
            <person name="Tomoyasu Y."/>
            <person name="Trauner J."/>
            <person name="Van der Zee M."/>
            <person name="Vervoort M."/>
            <person name="Wittkopp N."/>
            <person name="Wimmer E.A."/>
            <person name="Yang X."/>
            <person name="Jones A.K."/>
            <person name="Sattelle D.B."/>
            <person name="Ebert P.R."/>
            <person name="Nelson D."/>
            <person name="Scott J.G."/>
            <person name="Beeman R.W."/>
            <person name="Muthukrishnan S."/>
            <person name="Kramer K.J."/>
            <person name="Arakane Y."/>
            <person name="Beeman R.W."/>
            <person name="Zhu Q."/>
            <person name="Hogenkamp D."/>
            <person name="Dixit R."/>
            <person name="Oppert B."/>
            <person name="Jiang H."/>
            <person name="Zou Z."/>
            <person name="Marshall J."/>
            <person name="Elpidina E."/>
            <person name="Vinokurov K."/>
            <person name="Oppert C."/>
            <person name="Zou Z."/>
            <person name="Evans J."/>
            <person name="Lu Z."/>
            <person name="Zhao P."/>
            <person name="Sumathipala N."/>
            <person name="Altincicek B."/>
            <person name="Vilcinskas A."/>
            <person name="Williams M."/>
            <person name="Hultmark D."/>
            <person name="Hetru C."/>
            <person name="Jiang H."/>
            <person name="Grimmelikhuijzen C.J."/>
            <person name="Hauser F."/>
            <person name="Cazzamali G."/>
            <person name="Williamson M."/>
            <person name="Park Y."/>
            <person name="Li B."/>
            <person name="Tanaka Y."/>
            <person name="Predel R."/>
            <person name="Neupert S."/>
            <person name="Schachtner J."/>
            <person name="Verleyen P."/>
            <person name="Raible F."/>
            <person name="Bork P."/>
            <person name="Friedrich M."/>
            <person name="Walden K.K."/>
            <person name="Robertson H.M."/>
            <person name="Angeli S."/>
            <person name="Foret S."/>
            <person name="Bucher G."/>
            <person name="Schuetz S."/>
            <person name="Maleszka R."/>
            <person name="Wimmer E.A."/>
            <person name="Beeman R.W."/>
            <person name="Lorenzen M."/>
            <person name="Tomoyasu Y."/>
            <person name="Miller S.C."/>
            <person name="Grossmann D."/>
            <person name="Bucher G."/>
        </authorList>
    </citation>
    <scope>NUCLEOTIDE SEQUENCE [LARGE SCALE GENOMIC DNA]</scope>
    <source>
        <strain evidence="7 8">Georgia GA2</strain>
    </source>
</reference>
<dbReference type="GO" id="GO:0004867">
    <property type="term" value="F:serine-type endopeptidase inhibitor activity"/>
    <property type="evidence" value="ECO:0007669"/>
    <property type="project" value="UniProtKB-KW"/>
</dbReference>
<dbReference type="PANTHER" id="PTHR23259:SF70">
    <property type="entry name" value="ACCESSORY GLAND PROTEIN ACP62F-RELATED"/>
    <property type="match status" value="1"/>
</dbReference>
<dbReference type="OrthoDB" id="6753992at2759"/>
<dbReference type="FunFam" id="2.10.25.10:FF:000055">
    <property type="entry name" value="alpha-tectorin isoform X1"/>
    <property type="match status" value="1"/>
</dbReference>
<dbReference type="InterPro" id="IPR002919">
    <property type="entry name" value="TIL_dom"/>
</dbReference>
<keyword evidence="8" id="KW-1185">Reference proteome</keyword>
<dbReference type="AlphaFoldDB" id="D2A397"/>
<evidence type="ECO:0000313" key="8">
    <source>
        <dbReference type="Proteomes" id="UP000007266"/>
    </source>
</evidence>
<dbReference type="InterPro" id="IPR051368">
    <property type="entry name" value="SerProtInhib-TIL_Domain"/>
</dbReference>
<keyword evidence="4" id="KW-1015">Disulfide bond</keyword>
<gene>
    <name evidence="7" type="primary">AUGUSTUS-3.0.2_07945</name>
    <name evidence="7" type="ORF">TcasGA2_TC007945</name>
</gene>
<evidence type="ECO:0000256" key="4">
    <source>
        <dbReference type="ARBA" id="ARBA00023157"/>
    </source>
</evidence>
<keyword evidence="3" id="KW-0722">Serine protease inhibitor</keyword>
<protein>
    <recommendedName>
        <fullName evidence="6">TIL domain-containing protein</fullName>
    </recommendedName>
</protein>
<dbReference type="KEGG" id="tca:662924"/>
<dbReference type="InterPro" id="IPR036084">
    <property type="entry name" value="Ser_inhib-like_sf"/>
</dbReference>
<proteinExistence type="inferred from homology"/>
<dbReference type="Pfam" id="PF01826">
    <property type="entry name" value="TIL"/>
    <property type="match status" value="3"/>
</dbReference>
<dbReference type="STRING" id="7070.D2A397"/>
<dbReference type="HOGENOM" id="CLU_092192_0_0_1"/>
<organism evidence="7 8">
    <name type="scientific">Tribolium castaneum</name>
    <name type="common">Red flour beetle</name>
    <dbReference type="NCBI Taxonomy" id="7070"/>
    <lineage>
        <taxon>Eukaryota</taxon>
        <taxon>Metazoa</taxon>
        <taxon>Ecdysozoa</taxon>
        <taxon>Arthropoda</taxon>
        <taxon>Hexapoda</taxon>
        <taxon>Insecta</taxon>
        <taxon>Pterygota</taxon>
        <taxon>Neoptera</taxon>
        <taxon>Endopterygota</taxon>
        <taxon>Coleoptera</taxon>
        <taxon>Polyphaga</taxon>
        <taxon>Cucujiformia</taxon>
        <taxon>Tenebrionidae</taxon>
        <taxon>Tenebrionidae incertae sedis</taxon>
        <taxon>Tribolium</taxon>
    </lineage>
</organism>
<dbReference type="Gene3D" id="2.10.25.10">
    <property type="entry name" value="Laminin"/>
    <property type="match status" value="3"/>
</dbReference>
<dbReference type="Proteomes" id="UP000007266">
    <property type="component" value="Linkage group 4"/>
</dbReference>
<feature type="domain" description="TIL" evidence="6">
    <location>
        <begin position="142"/>
        <end position="195"/>
    </location>
</feature>
<dbReference type="PANTHER" id="PTHR23259">
    <property type="entry name" value="RIDDLE"/>
    <property type="match status" value="1"/>
</dbReference>